<reference evidence="11" key="1">
    <citation type="submission" date="2021-05" db="EMBL/GenBank/DDBJ databases">
        <authorList>
            <person name="Alioto T."/>
            <person name="Alioto T."/>
            <person name="Gomez Garrido J."/>
        </authorList>
    </citation>
    <scope>NUCLEOTIDE SEQUENCE</scope>
</reference>
<evidence type="ECO:0000256" key="3">
    <source>
        <dbReference type="ARBA" id="ARBA00022692"/>
    </source>
</evidence>
<dbReference type="Pfam" id="PF00520">
    <property type="entry name" value="Ion_trans"/>
    <property type="match status" value="1"/>
</dbReference>
<accession>A0A8D8TFU9</accession>
<evidence type="ECO:0000256" key="6">
    <source>
        <dbReference type="ARBA" id="ARBA00023136"/>
    </source>
</evidence>
<feature type="chain" id="PRO_5035638850" description="Ion transport domain-containing protein" evidence="9">
    <location>
        <begin position="21"/>
        <end position="119"/>
    </location>
</feature>
<feature type="signal peptide" evidence="9">
    <location>
        <begin position="1"/>
        <end position="20"/>
    </location>
</feature>
<dbReference type="PANTHER" id="PTHR10117">
    <property type="entry name" value="TRANSIENT RECEPTOR POTENTIAL CHANNEL"/>
    <property type="match status" value="1"/>
</dbReference>
<dbReference type="InterPro" id="IPR005821">
    <property type="entry name" value="Ion_trans_dom"/>
</dbReference>
<dbReference type="GO" id="GO:0034703">
    <property type="term" value="C:cation channel complex"/>
    <property type="evidence" value="ECO:0007669"/>
    <property type="project" value="TreeGrafter"/>
</dbReference>
<dbReference type="GO" id="GO:0015279">
    <property type="term" value="F:store-operated calcium channel activity"/>
    <property type="evidence" value="ECO:0007669"/>
    <property type="project" value="TreeGrafter"/>
</dbReference>
<dbReference type="GO" id="GO:0005886">
    <property type="term" value="C:plasma membrane"/>
    <property type="evidence" value="ECO:0007669"/>
    <property type="project" value="TreeGrafter"/>
</dbReference>
<keyword evidence="9" id="KW-0732">Signal</keyword>
<keyword evidence="5" id="KW-0406">Ion transport</keyword>
<comment type="subcellular location">
    <subcellularLocation>
        <location evidence="1">Membrane</location>
        <topology evidence="1">Multi-pass membrane protein</topology>
    </subcellularLocation>
</comment>
<evidence type="ECO:0000256" key="1">
    <source>
        <dbReference type="ARBA" id="ARBA00004141"/>
    </source>
</evidence>
<dbReference type="PANTHER" id="PTHR10117:SF54">
    <property type="entry name" value="TRANSIENT RECEPTOR POTENTIAL-GAMMA PROTEIN"/>
    <property type="match status" value="1"/>
</dbReference>
<proteinExistence type="predicted"/>
<evidence type="ECO:0000256" key="2">
    <source>
        <dbReference type="ARBA" id="ARBA00022448"/>
    </source>
</evidence>
<sequence>MMPWEAFGLLFFAIFGQTDKDKINVNKIVPVQSICPSSTVRLPQLTTALVPVGSLKKTQEINLTTTTTPLPIFVPTQPEWTEKLYVAFFAIYQIVAVIVLINLLIAMMSDTYQRIQVCI</sequence>
<evidence type="ECO:0000259" key="10">
    <source>
        <dbReference type="Pfam" id="PF00520"/>
    </source>
</evidence>
<dbReference type="GO" id="GO:0070679">
    <property type="term" value="F:inositol 1,4,5 trisphosphate binding"/>
    <property type="evidence" value="ECO:0007669"/>
    <property type="project" value="TreeGrafter"/>
</dbReference>
<keyword evidence="4 8" id="KW-1133">Transmembrane helix</keyword>
<dbReference type="EMBL" id="HBUF01271779">
    <property type="protein sequence ID" value="CAG6685380.1"/>
    <property type="molecule type" value="Transcribed_RNA"/>
</dbReference>
<feature type="domain" description="Ion transport" evidence="10">
    <location>
        <begin position="75"/>
        <end position="116"/>
    </location>
</feature>
<dbReference type="GO" id="GO:0051480">
    <property type="term" value="P:regulation of cytosolic calcium ion concentration"/>
    <property type="evidence" value="ECO:0007669"/>
    <property type="project" value="TreeGrafter"/>
</dbReference>
<organism evidence="11">
    <name type="scientific">Cacopsylla melanoneura</name>
    <dbReference type="NCBI Taxonomy" id="428564"/>
    <lineage>
        <taxon>Eukaryota</taxon>
        <taxon>Metazoa</taxon>
        <taxon>Ecdysozoa</taxon>
        <taxon>Arthropoda</taxon>
        <taxon>Hexapoda</taxon>
        <taxon>Insecta</taxon>
        <taxon>Pterygota</taxon>
        <taxon>Neoptera</taxon>
        <taxon>Paraneoptera</taxon>
        <taxon>Hemiptera</taxon>
        <taxon>Sternorrhyncha</taxon>
        <taxon>Psylloidea</taxon>
        <taxon>Psyllidae</taxon>
        <taxon>Psyllinae</taxon>
        <taxon>Cacopsylla</taxon>
    </lineage>
</organism>
<keyword evidence="6 8" id="KW-0472">Membrane</keyword>
<evidence type="ECO:0000256" key="7">
    <source>
        <dbReference type="ARBA" id="ARBA00023303"/>
    </source>
</evidence>
<keyword evidence="3 8" id="KW-0812">Transmembrane</keyword>
<evidence type="ECO:0000256" key="4">
    <source>
        <dbReference type="ARBA" id="ARBA00022989"/>
    </source>
</evidence>
<feature type="transmembrane region" description="Helical" evidence="8">
    <location>
        <begin position="84"/>
        <end position="105"/>
    </location>
</feature>
<evidence type="ECO:0000256" key="8">
    <source>
        <dbReference type="SAM" id="Phobius"/>
    </source>
</evidence>
<evidence type="ECO:0000313" key="11">
    <source>
        <dbReference type="EMBL" id="CAG6685380.1"/>
    </source>
</evidence>
<keyword evidence="2" id="KW-0813">Transport</keyword>
<dbReference type="EMBL" id="HBUF01271780">
    <property type="protein sequence ID" value="CAG6685381.1"/>
    <property type="molecule type" value="Transcribed_RNA"/>
</dbReference>
<protein>
    <recommendedName>
        <fullName evidence="10">Ion transport domain-containing protein</fullName>
    </recommendedName>
</protein>
<dbReference type="AlphaFoldDB" id="A0A8D8TFU9"/>
<keyword evidence="7" id="KW-0407">Ion channel</keyword>
<evidence type="ECO:0000256" key="9">
    <source>
        <dbReference type="SAM" id="SignalP"/>
    </source>
</evidence>
<dbReference type="InterPro" id="IPR002153">
    <property type="entry name" value="TRPC_channel"/>
</dbReference>
<name>A0A8D8TFU9_9HEMI</name>
<evidence type="ECO:0000256" key="5">
    <source>
        <dbReference type="ARBA" id="ARBA00023065"/>
    </source>
</evidence>